<organism evidence="2 3">
    <name type="scientific">Pseudarcicella hirudinis</name>
    <dbReference type="NCBI Taxonomy" id="1079859"/>
    <lineage>
        <taxon>Bacteria</taxon>
        <taxon>Pseudomonadati</taxon>
        <taxon>Bacteroidota</taxon>
        <taxon>Cytophagia</taxon>
        <taxon>Cytophagales</taxon>
        <taxon>Flectobacillaceae</taxon>
        <taxon>Pseudarcicella</taxon>
    </lineage>
</organism>
<dbReference type="STRING" id="1079859.SAMN04515674_10831"/>
<keyword evidence="3" id="KW-1185">Reference proteome</keyword>
<evidence type="ECO:0000313" key="3">
    <source>
        <dbReference type="Proteomes" id="UP000199306"/>
    </source>
</evidence>
<name>A0A1I5USM4_9BACT</name>
<dbReference type="AlphaFoldDB" id="A0A1I5USM4"/>
<dbReference type="EMBL" id="FOXH01000008">
    <property type="protein sequence ID" value="SFP98037.1"/>
    <property type="molecule type" value="Genomic_DNA"/>
</dbReference>
<gene>
    <name evidence="2" type="ORF">SAMN04515674_10831</name>
</gene>
<feature type="domain" description="DUF4266" evidence="1">
    <location>
        <begin position="26"/>
        <end position="75"/>
    </location>
</feature>
<dbReference type="Proteomes" id="UP000199306">
    <property type="component" value="Unassembled WGS sequence"/>
</dbReference>
<dbReference type="InterPro" id="IPR025362">
    <property type="entry name" value="DUF4266"/>
</dbReference>
<proteinExistence type="predicted"/>
<evidence type="ECO:0000313" key="2">
    <source>
        <dbReference type="EMBL" id="SFP98037.1"/>
    </source>
</evidence>
<dbReference type="Pfam" id="PF14086">
    <property type="entry name" value="DUF4266"/>
    <property type="match status" value="1"/>
</dbReference>
<sequence length="75" mass="8176">MPMPDKTKLWIGLFLCLILIGGCKTVKPYQRIYLNDSEMQIGNTSARNFENYVQSIREGATMPGGAKSSGGCGCN</sequence>
<accession>A0A1I5USM4</accession>
<dbReference type="OrthoDB" id="679785at2"/>
<evidence type="ECO:0000259" key="1">
    <source>
        <dbReference type="Pfam" id="PF14086"/>
    </source>
</evidence>
<protein>
    <recommendedName>
        <fullName evidence="1">DUF4266 domain-containing protein</fullName>
    </recommendedName>
</protein>
<reference evidence="2 3" key="1">
    <citation type="submission" date="2016-10" db="EMBL/GenBank/DDBJ databases">
        <authorList>
            <person name="de Groot N.N."/>
        </authorList>
    </citation>
    <scope>NUCLEOTIDE SEQUENCE [LARGE SCALE GENOMIC DNA]</scope>
    <source>
        <strain evidence="3">E92,LMG 26720,CCM 7988</strain>
    </source>
</reference>
<dbReference type="PROSITE" id="PS51257">
    <property type="entry name" value="PROKAR_LIPOPROTEIN"/>
    <property type="match status" value="1"/>
</dbReference>